<dbReference type="Proteomes" id="UP000184267">
    <property type="component" value="Unassembled WGS sequence"/>
</dbReference>
<feature type="region of interest" description="Disordered" evidence="6">
    <location>
        <begin position="247"/>
        <end position="267"/>
    </location>
</feature>
<keyword evidence="5 7" id="KW-0472">Membrane</keyword>
<sequence>MNTSRPVEDVLEETTPLLHAAESEGNGDGVGAKTPTPLPKGQISILMLLGLAEPITALCIYPFINQLISELDITGGDERKVGYYAGMIESIFFAMEALFVFQWSRLSDHIGRKPVLLVGVAGLFVSMISFGLSKTFWGLVVSRSLVGMLNGNTGVMKSMMAEITDETNISHGFAMLPVAWSVGSTVGPLIGGQLARPHDRWPGVFAHPFWRKYAYFLPCAASAVFSAFTFVITAIFLKETVHKRARRDPSTTDDAATASTAHDDGPPPLRKVLTRRVVISIANYAVVALLDIAYMALLPLFLATPIPLGGLGLTPPTIGVILGTSGLLNGCFQGLLFARLMDRVGPKRLFQQGLLAFFPLYALFPAMSLYAKAHGVTPVIWALVLVQQMLFVVMDLAFGACSRVLVFWAPSRKLTRHTWEAGSIFIFITSSAANNRALGATNGVAQFIASVVRAVGPVASTSLFAVSLQRNWLGGYGVYPIMIALALVLFPVSMHLPRQLWPKEKETESRTD</sequence>
<protein>
    <submittedName>
        <fullName evidence="9">Protein ZINC INDUCED FACILITATOR-LIKE 1</fullName>
    </submittedName>
</protein>
<feature type="transmembrane region" description="Helical" evidence="7">
    <location>
        <begin position="379"/>
        <end position="406"/>
    </location>
</feature>
<dbReference type="CDD" id="cd17330">
    <property type="entry name" value="MFS_SLC46_TetA_like"/>
    <property type="match status" value="1"/>
</dbReference>
<evidence type="ECO:0000259" key="8">
    <source>
        <dbReference type="PROSITE" id="PS50850"/>
    </source>
</evidence>
<name>A0A1M2VG69_TRAPU</name>
<dbReference type="PRINTS" id="PR01035">
    <property type="entry name" value="TCRTETA"/>
</dbReference>
<evidence type="ECO:0000313" key="10">
    <source>
        <dbReference type="Proteomes" id="UP000184267"/>
    </source>
</evidence>
<evidence type="ECO:0000256" key="2">
    <source>
        <dbReference type="ARBA" id="ARBA00022448"/>
    </source>
</evidence>
<dbReference type="Gene3D" id="1.20.1250.20">
    <property type="entry name" value="MFS general substrate transporter like domains"/>
    <property type="match status" value="1"/>
</dbReference>
<comment type="caution">
    <text evidence="9">The sequence shown here is derived from an EMBL/GenBank/DDBJ whole genome shotgun (WGS) entry which is preliminary data.</text>
</comment>
<evidence type="ECO:0000256" key="4">
    <source>
        <dbReference type="ARBA" id="ARBA00022989"/>
    </source>
</evidence>
<evidence type="ECO:0000256" key="3">
    <source>
        <dbReference type="ARBA" id="ARBA00022692"/>
    </source>
</evidence>
<dbReference type="AlphaFoldDB" id="A0A1M2VG69"/>
<accession>A0A1M2VG69</accession>
<feature type="transmembrane region" description="Helical" evidence="7">
    <location>
        <begin position="277"/>
        <end position="297"/>
    </location>
</feature>
<dbReference type="Pfam" id="PF07690">
    <property type="entry name" value="MFS_1"/>
    <property type="match status" value="1"/>
</dbReference>
<evidence type="ECO:0000256" key="1">
    <source>
        <dbReference type="ARBA" id="ARBA00004141"/>
    </source>
</evidence>
<dbReference type="EMBL" id="MNAD01001304">
    <property type="protein sequence ID" value="OJT06533.1"/>
    <property type="molecule type" value="Genomic_DNA"/>
</dbReference>
<dbReference type="PANTHER" id="PTHR23504">
    <property type="entry name" value="MAJOR FACILITATOR SUPERFAMILY DOMAIN-CONTAINING PROTEIN 10"/>
    <property type="match status" value="1"/>
</dbReference>
<dbReference type="InterPro" id="IPR011701">
    <property type="entry name" value="MFS"/>
</dbReference>
<feature type="transmembrane region" description="Helical" evidence="7">
    <location>
        <begin position="84"/>
        <end position="103"/>
    </location>
</feature>
<dbReference type="OrthoDB" id="419616at2759"/>
<feature type="transmembrane region" description="Helical" evidence="7">
    <location>
        <begin position="115"/>
        <end position="140"/>
    </location>
</feature>
<dbReference type="PROSITE" id="PS50850">
    <property type="entry name" value="MFS"/>
    <property type="match status" value="1"/>
</dbReference>
<evidence type="ECO:0000256" key="5">
    <source>
        <dbReference type="ARBA" id="ARBA00023136"/>
    </source>
</evidence>
<keyword evidence="3 7" id="KW-0812">Transmembrane</keyword>
<keyword evidence="2" id="KW-0813">Transport</keyword>
<feature type="transmembrane region" description="Helical" evidence="7">
    <location>
        <begin position="43"/>
        <end position="64"/>
    </location>
</feature>
<evidence type="ECO:0000256" key="7">
    <source>
        <dbReference type="SAM" id="Phobius"/>
    </source>
</evidence>
<feature type="domain" description="Major facilitator superfamily (MFS) profile" evidence="8">
    <location>
        <begin position="42"/>
        <end position="501"/>
    </location>
</feature>
<feature type="transmembrane region" description="Helical" evidence="7">
    <location>
        <begin position="353"/>
        <end position="373"/>
    </location>
</feature>
<dbReference type="OMA" id="ISHGFAM"/>
<comment type="subcellular location">
    <subcellularLocation>
        <location evidence="1">Membrane</location>
        <topology evidence="1">Multi-pass membrane protein</topology>
    </subcellularLocation>
</comment>
<reference evidence="9 10" key="1">
    <citation type="submission" date="2016-10" db="EMBL/GenBank/DDBJ databases">
        <title>Genome sequence of the basidiomycete white-rot fungus Trametes pubescens.</title>
        <authorList>
            <person name="Makela M.R."/>
            <person name="Granchi Z."/>
            <person name="Peng M."/>
            <person name="De Vries R.P."/>
            <person name="Grigoriev I."/>
            <person name="Riley R."/>
            <person name="Hilden K."/>
        </authorList>
    </citation>
    <scope>NUCLEOTIDE SEQUENCE [LARGE SCALE GENOMIC DNA]</scope>
    <source>
        <strain evidence="9 10">FBCC735</strain>
    </source>
</reference>
<keyword evidence="10" id="KW-1185">Reference proteome</keyword>
<gene>
    <name evidence="9" type="ORF">TRAPUB_2610</name>
</gene>
<feature type="transmembrane region" description="Helical" evidence="7">
    <location>
        <begin position="317"/>
        <end position="341"/>
    </location>
</feature>
<keyword evidence="4 7" id="KW-1133">Transmembrane helix</keyword>
<dbReference type="SUPFAM" id="SSF103473">
    <property type="entry name" value="MFS general substrate transporter"/>
    <property type="match status" value="1"/>
</dbReference>
<proteinExistence type="predicted"/>
<feature type="transmembrane region" description="Helical" evidence="7">
    <location>
        <begin position="213"/>
        <end position="237"/>
    </location>
</feature>
<dbReference type="InterPro" id="IPR036259">
    <property type="entry name" value="MFS_trans_sf"/>
</dbReference>
<evidence type="ECO:0000256" key="6">
    <source>
        <dbReference type="SAM" id="MobiDB-lite"/>
    </source>
</evidence>
<dbReference type="InterPro" id="IPR020846">
    <property type="entry name" value="MFS_dom"/>
</dbReference>
<dbReference type="PANTHER" id="PTHR23504:SF15">
    <property type="entry name" value="MAJOR FACILITATOR SUPERFAMILY (MFS) PROFILE DOMAIN-CONTAINING PROTEIN"/>
    <property type="match status" value="1"/>
</dbReference>
<dbReference type="GO" id="GO:0022857">
    <property type="term" value="F:transmembrane transporter activity"/>
    <property type="evidence" value="ECO:0007669"/>
    <property type="project" value="InterPro"/>
</dbReference>
<dbReference type="GO" id="GO:0016020">
    <property type="term" value="C:membrane"/>
    <property type="evidence" value="ECO:0007669"/>
    <property type="project" value="UniProtKB-SubCell"/>
</dbReference>
<evidence type="ECO:0000313" key="9">
    <source>
        <dbReference type="EMBL" id="OJT06533.1"/>
    </source>
</evidence>
<organism evidence="9 10">
    <name type="scientific">Trametes pubescens</name>
    <name type="common">White-rot fungus</name>
    <dbReference type="NCBI Taxonomy" id="154538"/>
    <lineage>
        <taxon>Eukaryota</taxon>
        <taxon>Fungi</taxon>
        <taxon>Dikarya</taxon>
        <taxon>Basidiomycota</taxon>
        <taxon>Agaricomycotina</taxon>
        <taxon>Agaricomycetes</taxon>
        <taxon>Polyporales</taxon>
        <taxon>Polyporaceae</taxon>
        <taxon>Trametes</taxon>
    </lineage>
</organism>
<feature type="transmembrane region" description="Helical" evidence="7">
    <location>
        <begin position="478"/>
        <end position="496"/>
    </location>
</feature>
<dbReference type="InterPro" id="IPR001958">
    <property type="entry name" value="Tet-R_TetA/multi-R_MdtG-like"/>
</dbReference>